<organism evidence="1 2">
    <name type="scientific">Holdemania filiformis DSM 12042</name>
    <dbReference type="NCBI Taxonomy" id="545696"/>
    <lineage>
        <taxon>Bacteria</taxon>
        <taxon>Bacillati</taxon>
        <taxon>Bacillota</taxon>
        <taxon>Erysipelotrichia</taxon>
        <taxon>Erysipelotrichales</taxon>
        <taxon>Erysipelotrichaceae</taxon>
        <taxon>Holdemania</taxon>
    </lineage>
</organism>
<reference evidence="1 2" key="2">
    <citation type="submission" date="2009-02" db="EMBL/GenBank/DDBJ databases">
        <title>Draft genome sequence of Holdemania filiformis DSM 12042.</title>
        <authorList>
            <person name="Sudarsanam P."/>
            <person name="Ley R."/>
            <person name="Guruge J."/>
            <person name="Turnbaugh P.J."/>
            <person name="Mahowald M."/>
            <person name="Liep D."/>
            <person name="Gordon J."/>
        </authorList>
    </citation>
    <scope>NUCLEOTIDE SEQUENCE [LARGE SCALE GENOMIC DNA]</scope>
    <source>
        <strain evidence="1 2">DSM 12042</strain>
    </source>
</reference>
<sequence>IRPPLDNPFCLWKIPDSCLTLSAGLSFQTRNLCLCFRTSRSFVIKLFLFFRYDKS</sequence>
<proteinExistence type="predicted"/>
<comment type="caution">
    <text evidence="1">The sequence shown here is derived from an EMBL/GenBank/DDBJ whole genome shotgun (WGS) entry which is preliminary data.</text>
</comment>
<dbReference type="EMBL" id="ACCF01000249">
    <property type="protein sequence ID" value="EEF65889.1"/>
    <property type="molecule type" value="Genomic_DNA"/>
</dbReference>
<protein>
    <submittedName>
        <fullName evidence="1">Uncharacterized protein</fullName>
    </submittedName>
</protein>
<dbReference type="STRING" id="545696.HOLDEFILI_03968"/>
<reference evidence="1 2" key="1">
    <citation type="submission" date="2008-12" db="EMBL/GenBank/DDBJ databases">
        <authorList>
            <person name="Fulton L."/>
            <person name="Clifton S."/>
            <person name="Fulton B."/>
            <person name="Xu J."/>
            <person name="Minx P."/>
            <person name="Pepin K.H."/>
            <person name="Johnson M."/>
            <person name="Bhonagiri V."/>
            <person name="Nash W.E."/>
            <person name="Mardis E.R."/>
            <person name="Wilson R.K."/>
        </authorList>
    </citation>
    <scope>NUCLEOTIDE SEQUENCE [LARGE SCALE GENOMIC DNA]</scope>
    <source>
        <strain evidence="1 2">DSM 12042</strain>
    </source>
</reference>
<evidence type="ECO:0000313" key="2">
    <source>
        <dbReference type="Proteomes" id="UP000005950"/>
    </source>
</evidence>
<dbReference type="HOGENOM" id="CLU_3018850_0_0_9"/>
<dbReference type="AlphaFoldDB" id="B9YDP5"/>
<feature type="non-terminal residue" evidence="1">
    <location>
        <position position="1"/>
    </location>
</feature>
<gene>
    <name evidence="1" type="ORF">HOLDEFILI_03968</name>
</gene>
<accession>B9YDP5</accession>
<evidence type="ECO:0000313" key="1">
    <source>
        <dbReference type="EMBL" id="EEF65889.1"/>
    </source>
</evidence>
<dbReference type="Proteomes" id="UP000005950">
    <property type="component" value="Unassembled WGS sequence"/>
</dbReference>
<name>B9YDP5_9FIRM</name>